<name>A0AAV1RQS5_9ROSI</name>
<dbReference type="EMBL" id="CAWUPB010001108">
    <property type="protein sequence ID" value="CAK7337907.1"/>
    <property type="molecule type" value="Genomic_DNA"/>
</dbReference>
<accession>A0AAV1RQS5</accession>
<evidence type="ECO:0008006" key="4">
    <source>
        <dbReference type="Google" id="ProtNLM"/>
    </source>
</evidence>
<keyword evidence="1" id="KW-0812">Transmembrane</keyword>
<organism evidence="2 3">
    <name type="scientific">Dovyalis caffra</name>
    <dbReference type="NCBI Taxonomy" id="77055"/>
    <lineage>
        <taxon>Eukaryota</taxon>
        <taxon>Viridiplantae</taxon>
        <taxon>Streptophyta</taxon>
        <taxon>Embryophyta</taxon>
        <taxon>Tracheophyta</taxon>
        <taxon>Spermatophyta</taxon>
        <taxon>Magnoliopsida</taxon>
        <taxon>eudicotyledons</taxon>
        <taxon>Gunneridae</taxon>
        <taxon>Pentapetalae</taxon>
        <taxon>rosids</taxon>
        <taxon>fabids</taxon>
        <taxon>Malpighiales</taxon>
        <taxon>Salicaceae</taxon>
        <taxon>Flacourtieae</taxon>
        <taxon>Dovyalis</taxon>
    </lineage>
</organism>
<evidence type="ECO:0000256" key="1">
    <source>
        <dbReference type="SAM" id="Phobius"/>
    </source>
</evidence>
<keyword evidence="1" id="KW-1133">Transmembrane helix</keyword>
<feature type="transmembrane region" description="Helical" evidence="1">
    <location>
        <begin position="24"/>
        <end position="43"/>
    </location>
</feature>
<gene>
    <name evidence="2" type="ORF">DCAF_LOCUS12948</name>
</gene>
<evidence type="ECO:0000313" key="2">
    <source>
        <dbReference type="EMBL" id="CAK7337907.1"/>
    </source>
</evidence>
<proteinExistence type="predicted"/>
<sequence>MVLEGRAYAEESGDRTKYKNMMRFRTLSLCVSLLFFFHLVFFVHGKADTNQVLVGNGNSAHMGRADHECSGKERRECKKLGVEGSEETLYENEDYIYTQSNP</sequence>
<protein>
    <recommendedName>
        <fullName evidence="4">Phytosulfokine-beta</fullName>
    </recommendedName>
</protein>
<reference evidence="2 3" key="1">
    <citation type="submission" date="2024-01" db="EMBL/GenBank/DDBJ databases">
        <authorList>
            <person name="Waweru B."/>
        </authorList>
    </citation>
    <scope>NUCLEOTIDE SEQUENCE [LARGE SCALE GENOMIC DNA]</scope>
</reference>
<evidence type="ECO:0000313" key="3">
    <source>
        <dbReference type="Proteomes" id="UP001314170"/>
    </source>
</evidence>
<dbReference type="Proteomes" id="UP001314170">
    <property type="component" value="Unassembled WGS sequence"/>
</dbReference>
<keyword evidence="1" id="KW-0472">Membrane</keyword>
<keyword evidence="3" id="KW-1185">Reference proteome</keyword>
<comment type="caution">
    <text evidence="2">The sequence shown here is derived from an EMBL/GenBank/DDBJ whole genome shotgun (WGS) entry which is preliminary data.</text>
</comment>
<dbReference type="AlphaFoldDB" id="A0AAV1RQS5"/>